<evidence type="ECO:0000313" key="4">
    <source>
        <dbReference type="Proteomes" id="UP000220629"/>
    </source>
</evidence>
<dbReference type="EMBL" id="PDDY01000001">
    <property type="protein sequence ID" value="PEH42854.1"/>
    <property type="molecule type" value="Genomic_DNA"/>
</dbReference>
<feature type="region of interest" description="Disordered" evidence="1">
    <location>
        <begin position="239"/>
        <end position="266"/>
    </location>
</feature>
<evidence type="ECO:0000256" key="1">
    <source>
        <dbReference type="SAM" id="MobiDB-lite"/>
    </source>
</evidence>
<dbReference type="RefSeq" id="WP_098152706.1">
    <property type="nucleotide sequence ID" value="NZ_CADEQK010000004.1"/>
</dbReference>
<accession>A0A2A7SGN5</accession>
<feature type="signal peptide" evidence="2">
    <location>
        <begin position="1"/>
        <end position="20"/>
    </location>
</feature>
<evidence type="ECO:0000313" key="3">
    <source>
        <dbReference type="EMBL" id="PEH42854.1"/>
    </source>
</evidence>
<reference evidence="4" key="1">
    <citation type="submission" date="2017-09" db="EMBL/GenBank/DDBJ databases">
        <title>FDA dAtabase for Regulatory Grade micrObial Sequences (FDA-ARGOS): Supporting development and validation of Infectious Disease Dx tests.</title>
        <authorList>
            <person name="Minogue T."/>
            <person name="Wolcott M."/>
            <person name="Wasieloski L."/>
            <person name="Aguilar W."/>
            <person name="Moore D."/>
            <person name="Tallon L."/>
            <person name="Sadzewicz L."/>
            <person name="Ott S."/>
            <person name="Zhao X."/>
            <person name="Nagaraj S."/>
            <person name="Vavikolanu K."/>
            <person name="Aluvathingal J."/>
            <person name="Nadendla S."/>
            <person name="Sichtig H."/>
        </authorList>
    </citation>
    <scope>NUCLEOTIDE SEQUENCE [LARGE SCALE GENOMIC DNA]</scope>
    <source>
        <strain evidence="4">FDAARGOS_390</strain>
    </source>
</reference>
<feature type="chain" id="PRO_5013241756" evidence="2">
    <location>
        <begin position="21"/>
        <end position="266"/>
    </location>
</feature>
<name>A0A2A7SGN5_BURGA</name>
<dbReference type="Gene3D" id="2.40.360.20">
    <property type="match status" value="1"/>
</dbReference>
<organism evidence="3 4">
    <name type="scientific">Burkholderia gladioli</name>
    <name type="common">Pseudomonas marginata</name>
    <name type="synonym">Phytomonas marginata</name>
    <dbReference type="NCBI Taxonomy" id="28095"/>
    <lineage>
        <taxon>Bacteria</taxon>
        <taxon>Pseudomonadati</taxon>
        <taxon>Pseudomonadota</taxon>
        <taxon>Betaproteobacteria</taxon>
        <taxon>Burkholderiales</taxon>
        <taxon>Burkholderiaceae</taxon>
        <taxon>Burkholderia</taxon>
    </lineage>
</organism>
<evidence type="ECO:0000256" key="2">
    <source>
        <dbReference type="SAM" id="SignalP"/>
    </source>
</evidence>
<gene>
    <name evidence="3" type="ORF">CRM94_12225</name>
</gene>
<dbReference type="AlphaFoldDB" id="A0A2A7SGN5"/>
<dbReference type="Proteomes" id="UP000220629">
    <property type="component" value="Unassembled WGS sequence"/>
</dbReference>
<comment type="caution">
    <text evidence="3">The sequence shown here is derived from an EMBL/GenBank/DDBJ whole genome shotgun (WGS) entry which is preliminary data.</text>
</comment>
<sequence>MTIKTSWMLALLATPMLCRADGISAPTITPGDTWTYINTAETGPNGWRQSHDSIVALRTTAEHIYVETRTANSPQAPIESISGLDWSRARNVNGTEQVVSRPLAFPLGTGKQWEVKFTEQQPNARLSSRTYDTKMRVVGHEAIDVPAGHFDAIKIEGEGQWTADLAPTQVAGSTVVHDNNGVTAISHAGGQKAVTITGRLYKAVWYVPSVNRWVKTVEEYYNPNGTRAQRLSSELESFHSGTAHGGTAPSAAQAPASDVNPATPAS</sequence>
<keyword evidence="2" id="KW-0732">Signal</keyword>
<proteinExistence type="predicted"/>
<protein>
    <submittedName>
        <fullName evidence="3">Uncharacterized protein</fullName>
    </submittedName>
</protein>